<dbReference type="InterPro" id="IPR056750">
    <property type="entry name" value="RRM_ESF1"/>
</dbReference>
<feature type="compositionally biased region" description="Acidic residues" evidence="5">
    <location>
        <begin position="273"/>
        <end position="287"/>
    </location>
</feature>
<feature type="compositionally biased region" description="Polar residues" evidence="5">
    <location>
        <begin position="549"/>
        <end position="560"/>
    </location>
</feature>
<dbReference type="InterPro" id="IPR039754">
    <property type="entry name" value="Esf1"/>
</dbReference>
<feature type="compositionally biased region" description="Polar residues" evidence="5">
    <location>
        <begin position="591"/>
        <end position="604"/>
    </location>
</feature>
<dbReference type="GO" id="GO:0006364">
    <property type="term" value="P:rRNA processing"/>
    <property type="evidence" value="ECO:0007669"/>
    <property type="project" value="InterPro"/>
</dbReference>
<keyword evidence="3" id="KW-0175">Coiled coil</keyword>
<evidence type="ECO:0000256" key="3">
    <source>
        <dbReference type="ARBA" id="ARBA00023054"/>
    </source>
</evidence>
<dbReference type="AlphaFoldDB" id="A0A9W7ZXC9"/>
<feature type="compositionally biased region" description="Acidic residues" evidence="5">
    <location>
        <begin position="516"/>
        <end position="525"/>
    </location>
</feature>
<feature type="compositionally biased region" description="Acidic residues" evidence="5">
    <location>
        <begin position="429"/>
        <end position="465"/>
    </location>
</feature>
<dbReference type="PANTHER" id="PTHR12202">
    <property type="entry name" value="ESF1 HOMOLOG"/>
    <property type="match status" value="1"/>
</dbReference>
<feature type="domain" description="ESF1 RRM" evidence="7">
    <location>
        <begin position="153"/>
        <end position="214"/>
    </location>
</feature>
<gene>
    <name evidence="8" type="primary">ESF1_2</name>
    <name evidence="8" type="ORF">IWQ60_009138</name>
</gene>
<feature type="compositionally biased region" description="Low complexity" evidence="5">
    <location>
        <begin position="83"/>
        <end position="98"/>
    </location>
</feature>
<feature type="region of interest" description="Disordered" evidence="5">
    <location>
        <begin position="1"/>
        <end position="37"/>
    </location>
</feature>
<evidence type="ECO:0000313" key="8">
    <source>
        <dbReference type="EMBL" id="KAJ1913620.1"/>
    </source>
</evidence>
<keyword evidence="9" id="KW-1185">Reference proteome</keyword>
<feature type="compositionally biased region" description="Polar residues" evidence="5">
    <location>
        <begin position="468"/>
        <end position="484"/>
    </location>
</feature>
<feature type="domain" description="ESF1 RRM" evidence="7">
    <location>
        <begin position="250"/>
        <end position="364"/>
    </location>
</feature>
<feature type="compositionally biased region" description="Basic residues" evidence="5">
    <location>
        <begin position="567"/>
        <end position="577"/>
    </location>
</feature>
<name>A0A9W7ZXC9_9FUNG</name>
<feature type="region of interest" description="Disordered" evidence="5">
    <location>
        <begin position="691"/>
        <end position="724"/>
    </location>
</feature>
<dbReference type="Proteomes" id="UP001150569">
    <property type="component" value="Unassembled WGS sequence"/>
</dbReference>
<evidence type="ECO:0000259" key="6">
    <source>
        <dbReference type="Pfam" id="PF08159"/>
    </source>
</evidence>
<feature type="compositionally biased region" description="Basic and acidic residues" evidence="5">
    <location>
        <begin position="635"/>
        <end position="650"/>
    </location>
</feature>
<keyword evidence="4" id="KW-0539">Nucleus</keyword>
<feature type="region of interest" description="Disordered" evidence="5">
    <location>
        <begin position="80"/>
        <end position="151"/>
    </location>
</feature>
<feature type="compositionally biased region" description="Basic residues" evidence="5">
    <location>
        <begin position="715"/>
        <end position="724"/>
    </location>
</feature>
<evidence type="ECO:0000256" key="2">
    <source>
        <dbReference type="ARBA" id="ARBA00009087"/>
    </source>
</evidence>
<dbReference type="PANTHER" id="PTHR12202:SF0">
    <property type="entry name" value="ESF1 HOMOLOG"/>
    <property type="match status" value="1"/>
</dbReference>
<dbReference type="Pfam" id="PF25121">
    <property type="entry name" value="RRM_ESF1"/>
    <property type="match status" value="2"/>
</dbReference>
<feature type="compositionally biased region" description="Acidic residues" evidence="5">
    <location>
        <begin position="233"/>
        <end position="265"/>
    </location>
</feature>
<evidence type="ECO:0000259" key="7">
    <source>
        <dbReference type="Pfam" id="PF25121"/>
    </source>
</evidence>
<evidence type="ECO:0000313" key="9">
    <source>
        <dbReference type="Proteomes" id="UP001150569"/>
    </source>
</evidence>
<feature type="compositionally biased region" description="Basic residues" evidence="5">
    <location>
        <begin position="651"/>
        <end position="661"/>
    </location>
</feature>
<feature type="compositionally biased region" description="Acidic residues" evidence="5">
    <location>
        <begin position="130"/>
        <end position="144"/>
    </location>
</feature>
<comment type="caution">
    <text evidence="8">The sequence shown here is derived from an EMBL/GenBank/DDBJ whole genome shotgun (WGS) entry which is preliminary data.</text>
</comment>
<dbReference type="EMBL" id="JANBPT010000738">
    <property type="protein sequence ID" value="KAJ1913620.1"/>
    <property type="molecule type" value="Genomic_DNA"/>
</dbReference>
<feature type="region of interest" description="Disordered" evidence="5">
    <location>
        <begin position="194"/>
        <end position="289"/>
    </location>
</feature>
<dbReference type="InterPro" id="IPR012580">
    <property type="entry name" value="NUC153"/>
</dbReference>
<accession>A0A9W7ZXC9</accession>
<evidence type="ECO:0000256" key="4">
    <source>
        <dbReference type="ARBA" id="ARBA00023242"/>
    </source>
</evidence>
<protein>
    <submittedName>
        <fullName evidence="8">Pre-rRNA-processing protein esf1</fullName>
    </submittedName>
</protein>
<feature type="domain" description="NUC153" evidence="6">
    <location>
        <begin position="681"/>
        <end position="708"/>
    </location>
</feature>
<comment type="similarity">
    <text evidence="2">Belongs to the ESF1 family.</text>
</comment>
<feature type="region of interest" description="Disordered" evidence="5">
    <location>
        <begin position="426"/>
        <end position="621"/>
    </location>
</feature>
<sequence length="724" mass="81376">MPRNRKKNANPKDALQDPRFARIASDPRFSRPRVNDLKVKVDERFSKMLKDKEFTRTAKIDRYGRELVIDKAQEDLDRFYNFDESSAGSDSDSSSGSSDNDEDATPSEAGETAEPAYDPARGVGVASSSDESDVEVATDDESDADSVPQGEATRRFAAVRMDWKHIKPKNGSILSVKIYPSEFGKKQLAQEALHGPMIGKLIEVRRHEPEKGEETASGDEGSDTAAPSAGESASEEDSGSDDNDEAEEVVDVPTDYEEDESEEDGVLGQTSGTDDDASASDSDESDVEVNMREIFADEDSKDYDPQKVREYEYNRMNYYYAVVECDKVYTAKAIYEACDGFEYEGSANFFDLRYIPDDTTFASDEVTDEAYRAPEHYMPKHFITQALQHSDVKLTWDDDDPDRIRTTRRSFTRQDIDAMDFSAYLASDVSDDDNEEDDEEDDGLDDSSDDADSEDSDDLAIESDLDSNASTTGPDSTSRRGNASKQKKKQNKNKMREKYLALLRANNKDAFASDHSDDEDEDGQDMEITFTPALSTSQRPPIRAPEPPTSHQANNINQDETTIEAYRRKHLERKQRRKAEAQQSTDKDGENSNSPDNGHTRTQSKQQKAEDAAEEARRQAELDLLLMDDETLAAEARHFDMNEIIKSEKAKGRRRQRRRGKKGTEDDTAPIQEGFNINVADPRFAAVHESSTFAIDPTNPRFTKTKAMDELLSERRKRQRSTAN</sequence>
<dbReference type="Pfam" id="PF08159">
    <property type="entry name" value="NUC153"/>
    <property type="match status" value="1"/>
</dbReference>
<evidence type="ECO:0000256" key="1">
    <source>
        <dbReference type="ARBA" id="ARBA00004604"/>
    </source>
</evidence>
<evidence type="ECO:0000256" key="5">
    <source>
        <dbReference type="SAM" id="MobiDB-lite"/>
    </source>
</evidence>
<dbReference type="GO" id="GO:0005730">
    <property type="term" value="C:nucleolus"/>
    <property type="evidence" value="ECO:0007669"/>
    <property type="project" value="UniProtKB-SubCell"/>
</dbReference>
<comment type="subcellular location">
    <subcellularLocation>
        <location evidence="1">Nucleus</location>
        <location evidence="1">Nucleolus</location>
    </subcellularLocation>
</comment>
<feature type="region of interest" description="Disordered" evidence="5">
    <location>
        <begin position="635"/>
        <end position="676"/>
    </location>
</feature>
<feature type="compositionally biased region" description="Basic and acidic residues" evidence="5">
    <location>
        <begin position="202"/>
        <end position="214"/>
    </location>
</feature>
<reference evidence="8" key="1">
    <citation type="submission" date="2022-07" db="EMBL/GenBank/DDBJ databases">
        <title>Phylogenomic reconstructions and comparative analyses of Kickxellomycotina fungi.</title>
        <authorList>
            <person name="Reynolds N.K."/>
            <person name="Stajich J.E."/>
            <person name="Barry K."/>
            <person name="Grigoriev I.V."/>
            <person name="Crous P."/>
            <person name="Smith M.E."/>
        </authorList>
    </citation>
    <scope>NUCLEOTIDE SEQUENCE</scope>
    <source>
        <strain evidence="8">RSA 861</strain>
    </source>
</reference>
<dbReference type="GO" id="GO:0003723">
    <property type="term" value="F:RNA binding"/>
    <property type="evidence" value="ECO:0007669"/>
    <property type="project" value="TreeGrafter"/>
</dbReference>
<dbReference type="OrthoDB" id="431825at2759"/>
<feature type="compositionally biased region" description="Basic and acidic residues" evidence="5">
    <location>
        <begin position="607"/>
        <end position="621"/>
    </location>
</feature>
<organism evidence="8 9">
    <name type="scientific">Tieghemiomyces parasiticus</name>
    <dbReference type="NCBI Taxonomy" id="78921"/>
    <lineage>
        <taxon>Eukaryota</taxon>
        <taxon>Fungi</taxon>
        <taxon>Fungi incertae sedis</taxon>
        <taxon>Zoopagomycota</taxon>
        <taxon>Kickxellomycotina</taxon>
        <taxon>Dimargaritomycetes</taxon>
        <taxon>Dimargaritales</taxon>
        <taxon>Dimargaritaceae</taxon>
        <taxon>Tieghemiomyces</taxon>
    </lineage>
</organism>
<proteinExistence type="inferred from homology"/>